<proteinExistence type="predicted"/>
<reference evidence="2" key="1">
    <citation type="journal article" date="2010" name="Genome Res.">
        <title>Population genomic sequencing of Coccidioides fungi reveals recent hybridization and transposon control.</title>
        <authorList>
            <person name="Neafsey D.E."/>
            <person name="Barker B.M."/>
            <person name="Sharpton T.J."/>
            <person name="Stajich J.E."/>
            <person name="Park D.J."/>
            <person name="Whiston E."/>
            <person name="Hung C.-Y."/>
            <person name="McMahan C."/>
            <person name="White J."/>
            <person name="Sykes S."/>
            <person name="Heiman D."/>
            <person name="Young S."/>
            <person name="Zeng Q."/>
            <person name="Abouelleil A."/>
            <person name="Aftuck L."/>
            <person name="Bessette D."/>
            <person name="Brown A."/>
            <person name="FitzGerald M."/>
            <person name="Lui A."/>
            <person name="Macdonald J.P."/>
            <person name="Priest M."/>
            <person name="Orbach M.J."/>
            <person name="Galgiani J.N."/>
            <person name="Kirkland T.N."/>
            <person name="Cole G.T."/>
            <person name="Birren B.W."/>
            <person name="Henn M.R."/>
            <person name="Taylor J.W."/>
            <person name="Rounsley S.D."/>
        </authorList>
    </citation>
    <scope>NUCLEOTIDE SEQUENCE [LARGE SCALE GENOMIC DNA]</scope>
    <source>
        <strain evidence="2">RMSCC 757 / Silveira</strain>
    </source>
</reference>
<dbReference type="EMBL" id="GL636486">
    <property type="protein sequence ID" value="EFW22526.1"/>
    <property type="molecule type" value="Genomic_DNA"/>
</dbReference>
<evidence type="ECO:0000313" key="2">
    <source>
        <dbReference type="Proteomes" id="UP000002497"/>
    </source>
</evidence>
<gene>
    <name evidence="1" type="ORF">CPSG_00425</name>
</gene>
<evidence type="ECO:0000313" key="1">
    <source>
        <dbReference type="EMBL" id="EFW22526.1"/>
    </source>
</evidence>
<accession>E9CS03</accession>
<dbReference type="Proteomes" id="UP000002497">
    <property type="component" value="Unassembled WGS sequence"/>
</dbReference>
<dbReference type="VEuPathDB" id="FungiDB:CPSG_00425"/>
<organism evidence="2">
    <name type="scientific">Coccidioides posadasii (strain RMSCC 757 / Silveira)</name>
    <name type="common">Valley fever fungus</name>
    <dbReference type="NCBI Taxonomy" id="443226"/>
    <lineage>
        <taxon>Eukaryota</taxon>
        <taxon>Fungi</taxon>
        <taxon>Dikarya</taxon>
        <taxon>Ascomycota</taxon>
        <taxon>Pezizomycotina</taxon>
        <taxon>Eurotiomycetes</taxon>
        <taxon>Eurotiomycetidae</taxon>
        <taxon>Onygenales</taxon>
        <taxon>Onygenaceae</taxon>
        <taxon>Coccidioides</taxon>
    </lineage>
</organism>
<sequence>MIASPSNTDSSNEIPLSSLLFRDGTFASFHQHCPVESLHPHRPMSHSADLLPVAHPLHMKLEDAILSCSFVPYHGICYYTLQIQPLIRHSMDHSFLGVLSRTPWKHMDCLAYRRTYRHTTGFGRLLNVSSKAFRILRMMPCGFRETPPIAYFCACEQLYCLVDA</sequence>
<reference evidence="2" key="2">
    <citation type="submission" date="2010-03" db="EMBL/GenBank/DDBJ databases">
        <title>The genome sequence of Coccidioides posadasii strain Silveira.</title>
        <authorList>
            <consortium name="The Broad Institute Genome Sequencing Center for Infectious Disease"/>
            <person name="Neafsey D."/>
            <person name="Orbach M."/>
            <person name="Henn M.R."/>
            <person name="Cole G.T."/>
            <person name="Galgiani J."/>
            <person name="Gardner M.J."/>
            <person name="Kirkland T.N."/>
            <person name="Taylor J.W."/>
            <person name="Young S.K."/>
            <person name="Zeng Q."/>
            <person name="Koehrsen M."/>
            <person name="Alvarado L."/>
            <person name="Berlin A."/>
            <person name="Borenstein D."/>
            <person name="Chapman S.B."/>
            <person name="Chen Z."/>
            <person name="Engels R."/>
            <person name="Freedman E."/>
            <person name="Gellesch M."/>
            <person name="Goldberg J."/>
            <person name="Griggs A."/>
            <person name="Gujja S."/>
            <person name="Heilman E."/>
            <person name="Heiman D."/>
            <person name="Howarth C."/>
            <person name="Jen D."/>
            <person name="Larson L."/>
            <person name="Mehta T."/>
            <person name="Neiman D."/>
            <person name="Park D."/>
            <person name="Pearson M."/>
            <person name="Richards J."/>
            <person name="Roberts A."/>
            <person name="Saif S."/>
            <person name="Shea T."/>
            <person name="Shenoy N."/>
            <person name="Sisk P."/>
            <person name="Stolte C."/>
            <person name="Sykes S."/>
            <person name="Walk T."/>
            <person name="White J."/>
            <person name="Yandava C."/>
            <person name="Haas B."/>
            <person name="Nusbaum C."/>
            <person name="Birren B."/>
        </authorList>
    </citation>
    <scope>NUCLEOTIDE SEQUENCE [LARGE SCALE GENOMIC DNA]</scope>
    <source>
        <strain evidence="2">RMSCC 757 / Silveira</strain>
    </source>
</reference>
<protein>
    <submittedName>
        <fullName evidence="1">Uncharacterized protein</fullName>
    </submittedName>
</protein>
<keyword evidence="2" id="KW-1185">Reference proteome</keyword>
<dbReference type="AlphaFoldDB" id="E9CS03"/>
<dbReference type="HOGENOM" id="CLU_1618851_0_0_1"/>
<name>E9CS03_COCPS</name>